<evidence type="ECO:0000313" key="2">
    <source>
        <dbReference type="EMBL" id="PSJ36411.1"/>
    </source>
</evidence>
<gene>
    <name evidence="2" type="ORF">C7I55_26600</name>
</gene>
<organism evidence="2 3">
    <name type="scientific">Allosphingosinicella deserti</name>
    <dbReference type="NCBI Taxonomy" id="2116704"/>
    <lineage>
        <taxon>Bacteria</taxon>
        <taxon>Pseudomonadati</taxon>
        <taxon>Pseudomonadota</taxon>
        <taxon>Alphaproteobacteria</taxon>
        <taxon>Sphingomonadales</taxon>
        <taxon>Sphingomonadaceae</taxon>
        <taxon>Allosphingosinicella</taxon>
    </lineage>
</organism>
<dbReference type="Proteomes" id="UP000241167">
    <property type="component" value="Unassembled WGS sequence"/>
</dbReference>
<comment type="caution">
    <text evidence="2">The sequence shown here is derived from an EMBL/GenBank/DDBJ whole genome shotgun (WGS) entry which is preliminary data.</text>
</comment>
<sequence length="71" mass="8227">MEEQTLSDRPTQLGIRARGEPSPRLRKYEVSGEDEEGFIHSFHTDDMQQALDIAEIMREDLARVRIDSHDT</sequence>
<protein>
    <submittedName>
        <fullName evidence="2">Uncharacterized protein</fullName>
    </submittedName>
</protein>
<keyword evidence="3" id="KW-1185">Reference proteome</keyword>
<reference evidence="2 3" key="1">
    <citation type="submission" date="2018-03" db="EMBL/GenBank/DDBJ databases">
        <title>The draft genome of Sphingosinicella sp. GL-C-18.</title>
        <authorList>
            <person name="Liu L."/>
            <person name="Li L."/>
            <person name="Liang L."/>
            <person name="Zhang X."/>
            <person name="Wang T."/>
        </authorList>
    </citation>
    <scope>NUCLEOTIDE SEQUENCE [LARGE SCALE GENOMIC DNA]</scope>
    <source>
        <strain evidence="2 3">GL-C-18</strain>
    </source>
</reference>
<name>A0A2P7QEL7_9SPHN</name>
<evidence type="ECO:0000313" key="3">
    <source>
        <dbReference type="Proteomes" id="UP000241167"/>
    </source>
</evidence>
<dbReference type="AlphaFoldDB" id="A0A2P7QEL7"/>
<dbReference type="EMBL" id="PXYI01000014">
    <property type="protein sequence ID" value="PSJ36411.1"/>
    <property type="molecule type" value="Genomic_DNA"/>
</dbReference>
<feature type="region of interest" description="Disordered" evidence="1">
    <location>
        <begin position="1"/>
        <end position="25"/>
    </location>
</feature>
<accession>A0A2P7QEL7</accession>
<evidence type="ECO:0000256" key="1">
    <source>
        <dbReference type="SAM" id="MobiDB-lite"/>
    </source>
</evidence>
<proteinExistence type="predicted"/>